<comment type="caution">
    <text evidence="1">The sequence shown here is derived from an EMBL/GenBank/DDBJ whole genome shotgun (WGS) entry which is preliminary data.</text>
</comment>
<protein>
    <submittedName>
        <fullName evidence="1">Uncharacterized protein</fullName>
    </submittedName>
</protein>
<organism evidence="1 2">
    <name type="scientific">Rhizophagus clarus</name>
    <dbReference type="NCBI Taxonomy" id="94130"/>
    <lineage>
        <taxon>Eukaryota</taxon>
        <taxon>Fungi</taxon>
        <taxon>Fungi incertae sedis</taxon>
        <taxon>Mucoromycota</taxon>
        <taxon>Glomeromycotina</taxon>
        <taxon>Glomeromycetes</taxon>
        <taxon>Glomerales</taxon>
        <taxon>Glomeraceae</taxon>
        <taxon>Rhizophagus</taxon>
    </lineage>
</organism>
<evidence type="ECO:0000313" key="2">
    <source>
        <dbReference type="Proteomes" id="UP000247702"/>
    </source>
</evidence>
<sequence>MKHRGCYVATYLKLQKRLIYNKPPLSFYPIYYEDRDEVEVLLVGSKPSPITFEKTEDKDFKVGMNDENKIVSLLFHNASDRLEKKLPEEERKRLAEEARMMSLEVENIFTS</sequence>
<evidence type="ECO:0000313" key="1">
    <source>
        <dbReference type="EMBL" id="GBB85294.1"/>
    </source>
</evidence>
<gene>
    <name evidence="1" type="ORF">RclHR1_11860001</name>
</gene>
<proteinExistence type="predicted"/>
<dbReference type="EMBL" id="BEXD01000209">
    <property type="protein sequence ID" value="GBB85294.1"/>
    <property type="molecule type" value="Genomic_DNA"/>
</dbReference>
<name>A0A2Z6QKK6_9GLOM</name>
<reference evidence="1 2" key="1">
    <citation type="submission" date="2017-11" db="EMBL/GenBank/DDBJ databases">
        <title>The genome of Rhizophagus clarus HR1 reveals common genetic basis of auxotrophy among arbuscular mycorrhizal fungi.</title>
        <authorList>
            <person name="Kobayashi Y."/>
        </authorList>
    </citation>
    <scope>NUCLEOTIDE SEQUENCE [LARGE SCALE GENOMIC DNA]</scope>
    <source>
        <strain evidence="1 2">HR1</strain>
    </source>
</reference>
<dbReference type="AlphaFoldDB" id="A0A2Z6QKK6"/>
<keyword evidence="2" id="KW-1185">Reference proteome</keyword>
<accession>A0A2Z6QKK6</accession>
<dbReference type="Proteomes" id="UP000247702">
    <property type="component" value="Unassembled WGS sequence"/>
</dbReference>